<protein>
    <submittedName>
        <fullName evidence="1">Uncharacterized protein</fullName>
    </submittedName>
</protein>
<reference evidence="1 2" key="1">
    <citation type="journal article" date="2016" name="Sci. Rep.">
        <title>Metabolic traits of an uncultured archaeal lineage -MSBL1- from brine pools of the Red Sea.</title>
        <authorList>
            <person name="Mwirichia R."/>
            <person name="Alam I."/>
            <person name="Rashid M."/>
            <person name="Vinu M."/>
            <person name="Ba-Alawi W."/>
            <person name="Anthony Kamau A."/>
            <person name="Kamanda Ngugi D."/>
            <person name="Goker M."/>
            <person name="Klenk H.P."/>
            <person name="Bajic V."/>
            <person name="Stingl U."/>
        </authorList>
    </citation>
    <scope>NUCLEOTIDE SEQUENCE [LARGE SCALE GENOMIC DNA]</scope>
    <source>
        <strain evidence="1">SCGC-AAA261D19</strain>
    </source>
</reference>
<sequence length="207" mass="24640">MTSSQEKAKPTSEDYIAPDANCCIISVVNFEELPNYFASCIIDLLKDCYNRNIPVVYFDFIKEESLKNVAKEIRNIVEMRKSHSKNKRYFVSKYTPRAKKRLKKKFEKWKRLDSPLDSEIENLREFFEEHKKEIVTEGGRRKKSIPDENDMRLIEYLNQSCCEKGFIVSQDYHFKGYSEEIENVLTYDIIILPLEDLTQIRIAWNWI</sequence>
<organism evidence="1 2">
    <name type="scientific">candidate division MSBL1 archaeon SCGC-AAA261D19</name>
    <dbReference type="NCBI Taxonomy" id="1698273"/>
    <lineage>
        <taxon>Archaea</taxon>
        <taxon>Methanobacteriati</taxon>
        <taxon>Methanobacteriota</taxon>
        <taxon>candidate division MSBL1</taxon>
    </lineage>
</organism>
<accession>A0A133V764</accession>
<proteinExistence type="predicted"/>
<evidence type="ECO:0000313" key="2">
    <source>
        <dbReference type="Proteomes" id="UP000070400"/>
    </source>
</evidence>
<dbReference type="Proteomes" id="UP000070400">
    <property type="component" value="Unassembled WGS sequence"/>
</dbReference>
<comment type="caution">
    <text evidence="1">The sequence shown here is derived from an EMBL/GenBank/DDBJ whole genome shotgun (WGS) entry which is preliminary data.</text>
</comment>
<keyword evidence="2" id="KW-1185">Reference proteome</keyword>
<dbReference type="EMBL" id="LHXX01000019">
    <property type="protein sequence ID" value="KXB02282.1"/>
    <property type="molecule type" value="Genomic_DNA"/>
</dbReference>
<dbReference type="AlphaFoldDB" id="A0A133V764"/>
<evidence type="ECO:0000313" key="1">
    <source>
        <dbReference type="EMBL" id="KXB02282.1"/>
    </source>
</evidence>
<name>A0A133V764_9EURY</name>
<gene>
    <name evidence="1" type="ORF">AKJ43_02045</name>
</gene>